<protein>
    <submittedName>
        <fullName evidence="1">Uncharacterized protein</fullName>
    </submittedName>
</protein>
<organism evidence="1 2">
    <name type="scientific">Cudoniella acicularis</name>
    <dbReference type="NCBI Taxonomy" id="354080"/>
    <lineage>
        <taxon>Eukaryota</taxon>
        <taxon>Fungi</taxon>
        <taxon>Dikarya</taxon>
        <taxon>Ascomycota</taxon>
        <taxon>Pezizomycotina</taxon>
        <taxon>Leotiomycetes</taxon>
        <taxon>Helotiales</taxon>
        <taxon>Tricladiaceae</taxon>
        <taxon>Cudoniella</taxon>
    </lineage>
</organism>
<reference evidence="1 2" key="1">
    <citation type="submission" date="2020-03" db="EMBL/GenBank/DDBJ databases">
        <title>Draft Genome Sequence of Cudoniella acicularis.</title>
        <authorList>
            <person name="Buettner E."/>
            <person name="Kellner H."/>
        </authorList>
    </citation>
    <scope>NUCLEOTIDE SEQUENCE [LARGE SCALE GENOMIC DNA]</scope>
    <source>
        <strain evidence="1 2">DSM 108380</strain>
    </source>
</reference>
<sequence length="103" mass="11607">MVTDVAFHALETIERETLFPMMNKLTMSSVAIAAAFYEVCSVRDFADPDCDGKPGPVWNAQWLCLSMKPQIDLWTTAEYPMSKVPSYAYGTYDPSKDRTVMPD</sequence>
<evidence type="ECO:0000313" key="1">
    <source>
        <dbReference type="EMBL" id="KAF4633687.1"/>
    </source>
</evidence>
<accession>A0A8H4W4P9</accession>
<comment type="caution">
    <text evidence="1">The sequence shown here is derived from an EMBL/GenBank/DDBJ whole genome shotgun (WGS) entry which is preliminary data.</text>
</comment>
<name>A0A8H4W4P9_9HELO</name>
<dbReference type="AlphaFoldDB" id="A0A8H4W4P9"/>
<evidence type="ECO:0000313" key="2">
    <source>
        <dbReference type="Proteomes" id="UP000566819"/>
    </source>
</evidence>
<keyword evidence="2" id="KW-1185">Reference proteome</keyword>
<gene>
    <name evidence="1" type="ORF">G7Y89_g4433</name>
</gene>
<dbReference type="EMBL" id="JAAMPI010000240">
    <property type="protein sequence ID" value="KAF4633687.1"/>
    <property type="molecule type" value="Genomic_DNA"/>
</dbReference>
<dbReference type="Proteomes" id="UP000566819">
    <property type="component" value="Unassembled WGS sequence"/>
</dbReference>
<proteinExistence type="predicted"/>